<dbReference type="RefSeq" id="WP_272949226.1">
    <property type="nucleotide sequence ID" value="NZ_CP035088.1"/>
</dbReference>
<accession>A0ABY8P7N9</accession>
<evidence type="ECO:0000313" key="1">
    <source>
        <dbReference type="EMBL" id="WGO90931.1"/>
    </source>
</evidence>
<keyword evidence="2" id="KW-1185">Reference proteome</keyword>
<organism evidence="1 2">
    <name type="scientific">Pseudomonas viciae</name>
    <dbReference type="NCBI Taxonomy" id="2505979"/>
    <lineage>
        <taxon>Bacteria</taxon>
        <taxon>Pseudomonadati</taxon>
        <taxon>Pseudomonadota</taxon>
        <taxon>Gammaproteobacteria</taxon>
        <taxon>Pseudomonadales</taxon>
        <taxon>Pseudomonadaceae</taxon>
        <taxon>Pseudomonas</taxon>
    </lineage>
</organism>
<gene>
    <name evidence="1" type="ORF">QCD61_14385</name>
</gene>
<reference evidence="1 2" key="1">
    <citation type="journal article" date="2012" name="Appl. Soil Ecol.">
        <title>Isolation and characterization of new plant growth-promoting bacterial endophytes.</title>
        <authorList>
            <person name="Rashid S."/>
            <person name="Charles T.C."/>
            <person name="Glick B.R."/>
        </authorList>
    </citation>
    <scope>NUCLEOTIDE SEQUENCE [LARGE SCALE GENOMIC DNA]</scope>
    <source>
        <strain evidence="1 2">YsS1</strain>
    </source>
</reference>
<dbReference type="EMBL" id="CP123771">
    <property type="protein sequence ID" value="WGO90931.1"/>
    <property type="molecule type" value="Genomic_DNA"/>
</dbReference>
<name>A0ABY8P7N9_9PSED</name>
<proteinExistence type="predicted"/>
<sequence>MSTRRGAPDWLKKTASWLAALAVSEAFRECFRQLIRWIDEIRSS</sequence>
<protein>
    <submittedName>
        <fullName evidence="1">Uncharacterized protein</fullName>
    </submittedName>
</protein>
<dbReference type="Proteomes" id="UP001227386">
    <property type="component" value="Chromosome"/>
</dbReference>
<evidence type="ECO:0000313" key="2">
    <source>
        <dbReference type="Proteomes" id="UP001227386"/>
    </source>
</evidence>